<proteinExistence type="predicted"/>
<reference evidence="2" key="1">
    <citation type="journal article" date="2019" name="Int. J. Syst. Evol. Microbiol.">
        <title>The Global Catalogue of Microorganisms (GCM) 10K type strain sequencing project: providing services to taxonomists for standard genome sequencing and annotation.</title>
        <authorList>
            <consortium name="The Broad Institute Genomics Platform"/>
            <consortium name="The Broad Institute Genome Sequencing Center for Infectious Disease"/>
            <person name="Wu L."/>
            <person name="Ma J."/>
        </authorList>
    </citation>
    <scope>NUCLEOTIDE SEQUENCE [LARGE SCALE GENOMIC DNA]</scope>
    <source>
        <strain evidence="2">CCUG 53903</strain>
    </source>
</reference>
<dbReference type="EMBL" id="JBHTBZ010000080">
    <property type="protein sequence ID" value="MFC7462778.1"/>
    <property type="molecule type" value="Genomic_DNA"/>
</dbReference>
<evidence type="ECO:0000313" key="2">
    <source>
        <dbReference type="Proteomes" id="UP001596457"/>
    </source>
</evidence>
<dbReference type="RefSeq" id="WP_382203892.1">
    <property type="nucleotide sequence ID" value="NZ_JBHTBZ010000080.1"/>
</dbReference>
<organism evidence="1 2">
    <name type="scientific">Hydrogenophaga defluvii</name>
    <dbReference type="NCBI Taxonomy" id="249410"/>
    <lineage>
        <taxon>Bacteria</taxon>
        <taxon>Pseudomonadati</taxon>
        <taxon>Pseudomonadota</taxon>
        <taxon>Betaproteobacteria</taxon>
        <taxon>Burkholderiales</taxon>
        <taxon>Comamonadaceae</taxon>
        <taxon>Hydrogenophaga</taxon>
    </lineage>
</organism>
<name>A0ABW2SHP4_9BURK</name>
<protein>
    <submittedName>
        <fullName evidence="1">Uncharacterized protein</fullName>
    </submittedName>
</protein>
<evidence type="ECO:0000313" key="1">
    <source>
        <dbReference type="EMBL" id="MFC7462778.1"/>
    </source>
</evidence>
<keyword evidence="2" id="KW-1185">Reference proteome</keyword>
<comment type="caution">
    <text evidence="1">The sequence shown here is derived from an EMBL/GenBank/DDBJ whole genome shotgun (WGS) entry which is preliminary data.</text>
</comment>
<sequence>MNCGSAGPGSTFDMSAELFKAVADVNILHIPYRDGGRLWSKRFSDRFSGASQCPLQRCRTSRQAS</sequence>
<gene>
    <name evidence="1" type="ORF">ACFQU0_20360</name>
</gene>
<dbReference type="Proteomes" id="UP001596457">
    <property type="component" value="Unassembled WGS sequence"/>
</dbReference>
<accession>A0ABW2SHP4</accession>
<dbReference type="Gene3D" id="3.40.190.10">
    <property type="entry name" value="Periplasmic binding protein-like II"/>
    <property type="match status" value="1"/>
</dbReference>